<dbReference type="Pfam" id="PF02785">
    <property type="entry name" value="Biotin_carb_C"/>
    <property type="match status" value="1"/>
</dbReference>
<dbReference type="PANTHER" id="PTHR18866">
    <property type="entry name" value="CARBOXYLASE:PYRUVATE/ACETYL-COA/PROPIONYL-COA CARBOXYLASE"/>
    <property type="match status" value="1"/>
</dbReference>
<proteinExistence type="predicted"/>
<feature type="domain" description="Lipoyl-binding" evidence="8">
    <location>
        <begin position="618"/>
        <end position="687"/>
    </location>
</feature>
<dbReference type="InterPro" id="IPR011761">
    <property type="entry name" value="ATP-grasp"/>
</dbReference>
<evidence type="ECO:0000259" key="10">
    <source>
        <dbReference type="PROSITE" id="PS50979"/>
    </source>
</evidence>
<dbReference type="PANTHER" id="PTHR18866:SF33">
    <property type="entry name" value="METHYLCROTONOYL-COA CARBOXYLASE SUBUNIT ALPHA, MITOCHONDRIAL-RELATED"/>
    <property type="match status" value="1"/>
</dbReference>
<evidence type="ECO:0000313" key="11">
    <source>
        <dbReference type="EMBL" id="BBO19464.1"/>
    </source>
</evidence>
<evidence type="ECO:0000256" key="4">
    <source>
        <dbReference type="ARBA" id="ARBA00022840"/>
    </source>
</evidence>
<accession>A0A809S8A1</accession>
<evidence type="ECO:0000256" key="7">
    <source>
        <dbReference type="SAM" id="MobiDB-lite"/>
    </source>
</evidence>
<evidence type="ECO:0000313" key="12">
    <source>
        <dbReference type="Proteomes" id="UP000662914"/>
    </source>
</evidence>
<dbReference type="InterPro" id="IPR011054">
    <property type="entry name" value="Rudment_hybrid_motif"/>
</dbReference>
<evidence type="ECO:0000256" key="6">
    <source>
        <dbReference type="PROSITE-ProRule" id="PRU00409"/>
    </source>
</evidence>
<dbReference type="InterPro" id="IPR005482">
    <property type="entry name" value="Biotin_COase_C"/>
</dbReference>
<protein>
    <submittedName>
        <fullName evidence="11">3-methylcrotonyl-CoA carboxylase</fullName>
    </submittedName>
</protein>
<dbReference type="PROSITE" id="PS50979">
    <property type="entry name" value="BC"/>
    <property type="match status" value="1"/>
</dbReference>
<dbReference type="Gene3D" id="2.40.50.100">
    <property type="match status" value="1"/>
</dbReference>
<evidence type="ECO:0000256" key="5">
    <source>
        <dbReference type="ARBA" id="ARBA00023267"/>
    </source>
</evidence>
<dbReference type="SUPFAM" id="SSF52440">
    <property type="entry name" value="PreATP-grasp domain"/>
    <property type="match status" value="1"/>
</dbReference>
<keyword evidence="2" id="KW-0436">Ligase</keyword>
<dbReference type="Gene3D" id="3.30.470.20">
    <property type="entry name" value="ATP-grasp fold, B domain"/>
    <property type="match status" value="1"/>
</dbReference>
<dbReference type="InterPro" id="IPR050856">
    <property type="entry name" value="Biotin_carboxylase_complex"/>
</dbReference>
<dbReference type="InterPro" id="IPR011764">
    <property type="entry name" value="Biotin_carboxylation_dom"/>
</dbReference>
<dbReference type="CDD" id="cd06850">
    <property type="entry name" value="biotinyl_domain"/>
    <property type="match status" value="1"/>
</dbReference>
<dbReference type="InterPro" id="IPR005481">
    <property type="entry name" value="BC-like_N"/>
</dbReference>
<evidence type="ECO:0000256" key="1">
    <source>
        <dbReference type="ARBA" id="ARBA00001953"/>
    </source>
</evidence>
<dbReference type="InterPro" id="IPR016185">
    <property type="entry name" value="PreATP-grasp_dom_sf"/>
</dbReference>
<comment type="cofactor">
    <cofactor evidence="1">
        <name>biotin</name>
        <dbReference type="ChEBI" id="CHEBI:57586"/>
    </cofactor>
</comment>
<keyword evidence="5" id="KW-0092">Biotin</keyword>
<dbReference type="Pfam" id="PF02786">
    <property type="entry name" value="CPSase_L_D2"/>
    <property type="match status" value="1"/>
</dbReference>
<dbReference type="SUPFAM" id="SSF56059">
    <property type="entry name" value="Glutathione synthetase ATP-binding domain-like"/>
    <property type="match status" value="1"/>
</dbReference>
<dbReference type="Pfam" id="PF00289">
    <property type="entry name" value="Biotin_carb_N"/>
    <property type="match status" value="1"/>
</dbReference>
<dbReference type="SMART" id="SM00878">
    <property type="entry name" value="Biotin_carb_C"/>
    <property type="match status" value="1"/>
</dbReference>
<evidence type="ECO:0000256" key="3">
    <source>
        <dbReference type="ARBA" id="ARBA00022741"/>
    </source>
</evidence>
<evidence type="ECO:0000256" key="2">
    <source>
        <dbReference type="ARBA" id="ARBA00022598"/>
    </source>
</evidence>
<organism evidence="11 12">
    <name type="scientific">Candidatus Desulfobacillus denitrificans</name>
    <dbReference type="NCBI Taxonomy" id="2608985"/>
    <lineage>
        <taxon>Bacteria</taxon>
        <taxon>Pseudomonadati</taxon>
        <taxon>Pseudomonadota</taxon>
        <taxon>Betaproteobacteria</taxon>
        <taxon>Candidatus Desulfobacillus</taxon>
    </lineage>
</organism>
<dbReference type="GO" id="GO:0046872">
    <property type="term" value="F:metal ion binding"/>
    <property type="evidence" value="ECO:0007669"/>
    <property type="project" value="InterPro"/>
</dbReference>
<feature type="domain" description="Biotin carboxylation" evidence="10">
    <location>
        <begin position="1"/>
        <end position="443"/>
    </location>
</feature>
<dbReference type="PROSITE" id="PS00867">
    <property type="entry name" value="CPSASE_2"/>
    <property type="match status" value="1"/>
</dbReference>
<dbReference type="KEGG" id="ddz:DSYM_01630"/>
<evidence type="ECO:0000259" key="9">
    <source>
        <dbReference type="PROSITE" id="PS50975"/>
    </source>
</evidence>
<reference evidence="11" key="1">
    <citation type="journal article" name="DNA Res.">
        <title>The physiological potential of anammox bacteria as revealed by their core genome structure.</title>
        <authorList>
            <person name="Okubo T."/>
            <person name="Toyoda A."/>
            <person name="Fukuhara K."/>
            <person name="Uchiyama I."/>
            <person name="Harigaya Y."/>
            <person name="Kuroiwa M."/>
            <person name="Suzuki T."/>
            <person name="Murakami Y."/>
            <person name="Suwa Y."/>
            <person name="Takami H."/>
        </authorList>
    </citation>
    <scope>NUCLEOTIDE SEQUENCE</scope>
    <source>
        <strain evidence="11">317325-3</strain>
    </source>
</reference>
<dbReference type="PROSITE" id="PS50975">
    <property type="entry name" value="ATP_GRASP"/>
    <property type="match status" value="1"/>
</dbReference>
<feature type="domain" description="ATP-grasp" evidence="9">
    <location>
        <begin position="120"/>
        <end position="316"/>
    </location>
</feature>
<dbReference type="GO" id="GO:0005524">
    <property type="term" value="F:ATP binding"/>
    <property type="evidence" value="ECO:0007669"/>
    <property type="project" value="UniProtKB-UniRule"/>
</dbReference>
<dbReference type="SUPFAM" id="SSF51230">
    <property type="entry name" value="Single hybrid motif"/>
    <property type="match status" value="1"/>
</dbReference>
<feature type="region of interest" description="Disordered" evidence="7">
    <location>
        <begin position="508"/>
        <end position="542"/>
    </location>
</feature>
<dbReference type="InterPro" id="IPR000089">
    <property type="entry name" value="Biotin_lipoyl"/>
</dbReference>
<gene>
    <name evidence="11" type="ORF">DSYM_01630</name>
</gene>
<name>A0A809S8A1_9PROT</name>
<sequence length="689" mass="72862">MFNKILIANRGEIACRVIRSCRARGLRTVAVVSEVDRHALHARLADEAVEIGAAPPRESYLDIERIIAAAKATGAQAVHPGYGFLSENAAFAEACAQAGLVFIGPPVEAIRLMGNKAEAKCRMREAGVPCIPGYDGTDQSDATLIREAEKIGLPLMIKAAAGGGGRGMRRVTDLNELPAALASARSEAQSAFGSGELILEYALTAPRHVEVQVFADTQGNVIHLGERDCSIQRRHQKVIEEAPSPAVSPELRARMGEAAVRAAKAIGYVGAGTIEFLLAEGDFVFMEMNTRLQVEHPVTELVTGLDLVDLQLRVAAGEPLPLSQADVRLDGHAIEARLYAENPDAGFIPQTGTLLRWNAPDNVRVDAGVDSGTEITSHYDPLLAKIIAHGKTREEARQKLIAALRDTTALGLVTNKAFLAGCLEHPEFFAGRATTDFIAAHFAPQADADPRSELLAAAALILAQTSAARLPQPELAFWRSSGSATTHFTLGIGQRAVSARLTFLSPLPNPLPGGAREPNSPLPGGAREPNSPLPLAGEGQGERVRGRFELTVGETSNTVELLDCTADTWRLAFAGLHLAVRHAFDAEGRLHLEVDGAQAVVTDLTMQPAQAREAAAGSGRLTPPMNGRVVAVLAAAGATVKRGQGLIVLESMKMEHTLAAPCDGVLAELTCTVGEQVAPGKLLARVEAA</sequence>
<keyword evidence="3 6" id="KW-0547">Nucleotide-binding</keyword>
<dbReference type="InterPro" id="IPR011053">
    <property type="entry name" value="Single_hybrid_motif"/>
</dbReference>
<dbReference type="AlphaFoldDB" id="A0A809S8A1"/>
<dbReference type="FunFam" id="3.40.50.20:FF:000010">
    <property type="entry name" value="Propionyl-CoA carboxylase subunit alpha"/>
    <property type="match status" value="1"/>
</dbReference>
<dbReference type="GO" id="GO:0016874">
    <property type="term" value="F:ligase activity"/>
    <property type="evidence" value="ECO:0007669"/>
    <property type="project" value="UniProtKB-KW"/>
</dbReference>
<dbReference type="Proteomes" id="UP000662914">
    <property type="component" value="Chromosome"/>
</dbReference>
<dbReference type="PROSITE" id="PS50968">
    <property type="entry name" value="BIOTINYL_LIPOYL"/>
    <property type="match status" value="1"/>
</dbReference>
<dbReference type="FunFam" id="3.30.1490.20:FF:000003">
    <property type="entry name" value="acetyl-CoA carboxylase isoform X1"/>
    <property type="match status" value="1"/>
</dbReference>
<evidence type="ECO:0000259" key="8">
    <source>
        <dbReference type="PROSITE" id="PS50968"/>
    </source>
</evidence>
<dbReference type="SUPFAM" id="SSF51246">
    <property type="entry name" value="Rudiment single hybrid motif"/>
    <property type="match status" value="1"/>
</dbReference>
<dbReference type="FunFam" id="3.30.470.20:FF:000028">
    <property type="entry name" value="Methylcrotonoyl-CoA carboxylase subunit alpha, mitochondrial"/>
    <property type="match status" value="1"/>
</dbReference>
<dbReference type="InterPro" id="IPR005479">
    <property type="entry name" value="CPAse_ATP-bd"/>
</dbReference>
<dbReference type="Pfam" id="PF00364">
    <property type="entry name" value="Biotin_lipoyl"/>
    <property type="match status" value="1"/>
</dbReference>
<keyword evidence="4 6" id="KW-0067">ATP-binding</keyword>
<dbReference type="EMBL" id="AP021857">
    <property type="protein sequence ID" value="BBO19464.1"/>
    <property type="molecule type" value="Genomic_DNA"/>
</dbReference>